<dbReference type="Gene3D" id="3.30.2010.10">
    <property type="entry name" value="Metalloproteases ('zincins'), catalytic domain"/>
    <property type="match status" value="1"/>
</dbReference>
<evidence type="ECO:0000259" key="13">
    <source>
        <dbReference type="Pfam" id="PF01435"/>
    </source>
</evidence>
<dbReference type="PANTHER" id="PTHR43221">
    <property type="entry name" value="PROTEASE HTPX"/>
    <property type="match status" value="1"/>
</dbReference>
<evidence type="ECO:0000256" key="6">
    <source>
        <dbReference type="ARBA" id="ARBA00022801"/>
    </source>
</evidence>
<evidence type="ECO:0000256" key="9">
    <source>
        <dbReference type="ARBA" id="ARBA00023049"/>
    </source>
</evidence>
<protein>
    <submittedName>
        <fullName evidence="15">Heat shock protein HtpX</fullName>
    </submittedName>
    <submittedName>
        <fullName evidence="14">M48 family metalloprotease</fullName>
        <ecNumber evidence="14 16">3.4.24.-</ecNumber>
    </submittedName>
</protein>
<evidence type="ECO:0000256" key="1">
    <source>
        <dbReference type="ARBA" id="ARBA00004651"/>
    </source>
</evidence>
<evidence type="ECO:0000256" key="3">
    <source>
        <dbReference type="ARBA" id="ARBA00022670"/>
    </source>
</evidence>
<keyword evidence="2" id="KW-1003">Cell membrane</keyword>
<name>A0A0R2JXX2_9LACO</name>
<sequence>MTIEEQIAKNKRNSTFVMIGFSSLVTVIGLFIGYLAGWMTSDDAGGIWTITLIVAGAFLVAALGYSLYIYYNTTSVFMGSVNGRKLEPENASLAEKQLLNVIDELQITAEIPLPEVYLVEDQEANAFATGRDPEHAAIGVNTGLLEMMNREELKSVLAHEMSHIKNYDIRSGSITVALTSFIAGAGYFLVELGEDTLWFGDSGRSNRKKDDDKSSAMIGLVMLIGGWLIQLIGVPIATLMQLALSRQRESLADISGVDMTQDPQGLIDALTKLKGDQVPSEYATSKAATLCFRTPLSKKDLQEMKDNDLEEPKKRKFNLTNLLDTHPPLDDRIEQLKKLIE</sequence>
<keyword evidence="6 11" id="KW-0378">Hydrolase</keyword>
<dbReference type="OrthoDB" id="15218at2"/>
<dbReference type="Proteomes" id="UP000051491">
    <property type="component" value="Unassembled WGS sequence"/>
</dbReference>
<dbReference type="GO" id="GO:0006508">
    <property type="term" value="P:proteolysis"/>
    <property type="evidence" value="ECO:0007669"/>
    <property type="project" value="UniProtKB-KW"/>
</dbReference>
<comment type="similarity">
    <text evidence="11">Belongs to the peptidase M48 family.</text>
</comment>
<reference evidence="16" key="2">
    <citation type="submission" date="2016-11" db="EMBL/GenBank/DDBJ databases">
        <authorList>
            <person name="Jaros S."/>
            <person name="Januszkiewicz K."/>
            <person name="Wedrychowicz H."/>
        </authorList>
    </citation>
    <scope>NUCLEOTIDE SEQUENCE [LARGE SCALE GENOMIC DNA]</scope>
    <source>
        <strain evidence="16">ACA-DC 1533</strain>
    </source>
</reference>
<keyword evidence="5" id="KW-0479">Metal-binding</keyword>
<dbReference type="AlphaFoldDB" id="A0A0R2JXX2"/>
<evidence type="ECO:0000256" key="10">
    <source>
        <dbReference type="ARBA" id="ARBA00023136"/>
    </source>
</evidence>
<dbReference type="GO" id="GO:0005886">
    <property type="term" value="C:plasma membrane"/>
    <property type="evidence" value="ECO:0007669"/>
    <property type="project" value="UniProtKB-SubCell"/>
</dbReference>
<evidence type="ECO:0000313" key="16">
    <source>
        <dbReference type="EMBL" id="SFV40048.1"/>
    </source>
</evidence>
<dbReference type="EMBL" id="DYXG01000125">
    <property type="protein sequence ID" value="HJE98391.1"/>
    <property type="molecule type" value="Genomic_DNA"/>
</dbReference>
<evidence type="ECO:0000313" key="18">
    <source>
        <dbReference type="Proteomes" id="UP000190935"/>
    </source>
</evidence>
<reference evidence="14" key="4">
    <citation type="journal article" date="2021" name="PeerJ">
        <title>Extensive microbial diversity within the chicken gut microbiome revealed by metagenomics and culture.</title>
        <authorList>
            <person name="Gilroy R."/>
            <person name="Ravi A."/>
            <person name="Getino M."/>
            <person name="Pursley I."/>
            <person name="Horton D.L."/>
            <person name="Alikhan N.F."/>
            <person name="Baker D."/>
            <person name="Gharbi K."/>
            <person name="Hall N."/>
            <person name="Watson M."/>
            <person name="Adriaenssens E.M."/>
            <person name="Foster-Nyarko E."/>
            <person name="Jarju S."/>
            <person name="Secka A."/>
            <person name="Antonio M."/>
            <person name="Oren A."/>
            <person name="Chaudhuri R.R."/>
            <person name="La Ragione R."/>
            <person name="Hildebrand F."/>
            <person name="Pallen M.J."/>
        </authorList>
    </citation>
    <scope>NUCLEOTIDE SEQUENCE</scope>
    <source>
        <strain evidence="14">CHK174-6876</strain>
    </source>
</reference>
<keyword evidence="9 11" id="KW-0482">Metalloprotease</keyword>
<evidence type="ECO:0000256" key="8">
    <source>
        <dbReference type="ARBA" id="ARBA00022989"/>
    </source>
</evidence>
<dbReference type="Proteomes" id="UP000707535">
    <property type="component" value="Unassembled WGS sequence"/>
</dbReference>
<feature type="transmembrane region" description="Helical" evidence="12">
    <location>
        <begin position="171"/>
        <end position="190"/>
    </location>
</feature>
<dbReference type="InterPro" id="IPR001915">
    <property type="entry name" value="Peptidase_M48"/>
</dbReference>
<dbReference type="CDD" id="cd07340">
    <property type="entry name" value="M48B_Htpx_like"/>
    <property type="match status" value="1"/>
</dbReference>
<feature type="transmembrane region" description="Helical" evidence="12">
    <location>
        <begin position="16"/>
        <end position="35"/>
    </location>
</feature>
<evidence type="ECO:0000313" key="17">
    <source>
        <dbReference type="Proteomes" id="UP000051491"/>
    </source>
</evidence>
<proteinExistence type="inferred from homology"/>
<feature type="transmembrane region" description="Helical" evidence="12">
    <location>
        <begin position="216"/>
        <end position="240"/>
    </location>
</feature>
<reference evidence="15 17" key="1">
    <citation type="journal article" date="2015" name="Genome Announc.">
        <title>Expanding the biotechnology potential of lactobacilli through comparative genomics of 213 strains and associated genera.</title>
        <authorList>
            <person name="Sun Z."/>
            <person name="Harris H.M."/>
            <person name="McCann A."/>
            <person name="Guo C."/>
            <person name="Argimon S."/>
            <person name="Zhang W."/>
            <person name="Yang X."/>
            <person name="Jeffery I.B."/>
            <person name="Cooney J.C."/>
            <person name="Kagawa T.F."/>
            <person name="Liu W."/>
            <person name="Song Y."/>
            <person name="Salvetti E."/>
            <person name="Wrobel A."/>
            <person name="Rasinkangas P."/>
            <person name="Parkhill J."/>
            <person name="Rea M.C."/>
            <person name="O'Sullivan O."/>
            <person name="Ritari J."/>
            <person name="Douillard F.P."/>
            <person name="Paul Ross R."/>
            <person name="Yang R."/>
            <person name="Briner A.E."/>
            <person name="Felis G.E."/>
            <person name="de Vos W.M."/>
            <person name="Barrangou R."/>
            <person name="Klaenhammer T.R."/>
            <person name="Caufield P.W."/>
            <person name="Cui Y."/>
            <person name="Zhang H."/>
            <person name="O'Toole P.W."/>
        </authorList>
    </citation>
    <scope>NUCLEOTIDE SEQUENCE [LARGE SCALE GENOMIC DNA]</scope>
    <source>
        <strain evidence="15 17">DSM 15353</strain>
    </source>
</reference>
<keyword evidence="10 12" id="KW-0472">Membrane</keyword>
<evidence type="ECO:0000313" key="15">
    <source>
        <dbReference type="EMBL" id="KRN82096.1"/>
    </source>
</evidence>
<evidence type="ECO:0000256" key="11">
    <source>
        <dbReference type="RuleBase" id="RU003983"/>
    </source>
</evidence>
<organism evidence="15 17">
    <name type="scientific">Ligilactobacillus acidipiscis</name>
    <dbReference type="NCBI Taxonomy" id="89059"/>
    <lineage>
        <taxon>Bacteria</taxon>
        <taxon>Bacillati</taxon>
        <taxon>Bacillota</taxon>
        <taxon>Bacilli</taxon>
        <taxon>Lactobacillales</taxon>
        <taxon>Lactobacillaceae</taxon>
        <taxon>Ligilactobacillus</taxon>
    </lineage>
</organism>
<evidence type="ECO:0000256" key="4">
    <source>
        <dbReference type="ARBA" id="ARBA00022692"/>
    </source>
</evidence>
<dbReference type="EC" id="3.4.24.-" evidence="14 16"/>
<keyword evidence="7 11" id="KW-0862">Zinc</keyword>
<keyword evidence="4 12" id="KW-0812">Transmembrane</keyword>
<accession>A0A0R2JXX2</accession>
<dbReference type="STRING" id="89059.LAC1533_0628"/>
<feature type="transmembrane region" description="Helical" evidence="12">
    <location>
        <begin position="47"/>
        <end position="71"/>
    </location>
</feature>
<dbReference type="InterPro" id="IPR050083">
    <property type="entry name" value="HtpX_protease"/>
</dbReference>
<keyword evidence="15" id="KW-0346">Stress response</keyword>
<dbReference type="GO" id="GO:0004222">
    <property type="term" value="F:metalloendopeptidase activity"/>
    <property type="evidence" value="ECO:0007669"/>
    <property type="project" value="InterPro"/>
</dbReference>
<dbReference type="EMBL" id="LT630287">
    <property type="protein sequence ID" value="SFV40048.1"/>
    <property type="molecule type" value="Genomic_DNA"/>
</dbReference>
<dbReference type="GO" id="GO:0046872">
    <property type="term" value="F:metal ion binding"/>
    <property type="evidence" value="ECO:0007669"/>
    <property type="project" value="UniProtKB-KW"/>
</dbReference>
<keyword evidence="8 12" id="KW-1133">Transmembrane helix</keyword>
<reference evidence="18" key="3">
    <citation type="submission" date="2016-11" db="EMBL/GenBank/DDBJ databases">
        <authorList>
            <person name="Papadimitriou K."/>
        </authorList>
    </citation>
    <scope>NUCLEOTIDE SEQUENCE [LARGE SCALE GENOMIC DNA]</scope>
    <source>
        <strain evidence="18">ACA-DC 1533</strain>
    </source>
</reference>
<dbReference type="EMBL" id="JQBK01000055">
    <property type="protein sequence ID" value="KRN82096.1"/>
    <property type="molecule type" value="Genomic_DNA"/>
</dbReference>
<dbReference type="PANTHER" id="PTHR43221:SF1">
    <property type="entry name" value="PROTEASE HTPX"/>
    <property type="match status" value="1"/>
</dbReference>
<dbReference type="Pfam" id="PF01435">
    <property type="entry name" value="Peptidase_M48"/>
    <property type="match status" value="1"/>
</dbReference>
<dbReference type="GeneID" id="95348701"/>
<feature type="domain" description="Peptidase M48" evidence="13">
    <location>
        <begin position="95"/>
        <end position="339"/>
    </location>
</feature>
<evidence type="ECO:0000256" key="5">
    <source>
        <dbReference type="ARBA" id="ARBA00022723"/>
    </source>
</evidence>
<gene>
    <name evidence="15" type="ORF">IV43_GL001682</name>
    <name evidence="14" type="ORF">K8V00_12315</name>
    <name evidence="16" type="ORF">LAC1533_0628</name>
</gene>
<evidence type="ECO:0000256" key="12">
    <source>
        <dbReference type="SAM" id="Phobius"/>
    </source>
</evidence>
<evidence type="ECO:0000313" key="14">
    <source>
        <dbReference type="EMBL" id="HJE98391.1"/>
    </source>
</evidence>
<comment type="cofactor">
    <cofactor evidence="11">
        <name>Zn(2+)</name>
        <dbReference type="ChEBI" id="CHEBI:29105"/>
    </cofactor>
    <text evidence="11">Binds 1 zinc ion per subunit.</text>
</comment>
<dbReference type="PATRIC" id="fig|89059.3.peg.1795"/>
<reference evidence="14" key="5">
    <citation type="submission" date="2021-09" db="EMBL/GenBank/DDBJ databases">
        <authorList>
            <person name="Gilroy R."/>
        </authorList>
    </citation>
    <scope>NUCLEOTIDE SEQUENCE</scope>
    <source>
        <strain evidence="14">CHK174-6876</strain>
    </source>
</reference>
<comment type="subcellular location">
    <subcellularLocation>
        <location evidence="1">Cell membrane</location>
        <topology evidence="1">Multi-pass membrane protein</topology>
    </subcellularLocation>
</comment>
<dbReference type="RefSeq" id="WP_010497420.1">
    <property type="nucleotide sequence ID" value="NZ_CP113926.1"/>
</dbReference>
<evidence type="ECO:0000256" key="7">
    <source>
        <dbReference type="ARBA" id="ARBA00022833"/>
    </source>
</evidence>
<dbReference type="Proteomes" id="UP000190935">
    <property type="component" value="Chromosome I"/>
</dbReference>
<keyword evidence="3 11" id="KW-0645">Protease</keyword>
<dbReference type="KEGG" id="laca:LAC1533_0628"/>
<evidence type="ECO:0000256" key="2">
    <source>
        <dbReference type="ARBA" id="ARBA00022475"/>
    </source>
</evidence>